<keyword evidence="8" id="KW-1185">Reference proteome</keyword>
<evidence type="ECO:0000313" key="7">
    <source>
        <dbReference type="EMBL" id="RBP85092.1"/>
    </source>
</evidence>
<protein>
    <submittedName>
        <fullName evidence="7">TetR family transcriptional regulator</fullName>
    </submittedName>
</protein>
<dbReference type="EMBL" id="QNSE01000002">
    <property type="protein sequence ID" value="RBP85092.1"/>
    <property type="molecule type" value="Genomic_DNA"/>
</dbReference>
<evidence type="ECO:0000256" key="1">
    <source>
        <dbReference type="ARBA" id="ARBA00022491"/>
    </source>
</evidence>
<evidence type="ECO:0000256" key="5">
    <source>
        <dbReference type="PROSITE-ProRule" id="PRU00335"/>
    </source>
</evidence>
<accession>A0A366JDQ6</accession>
<keyword evidence="2" id="KW-0805">Transcription regulation</keyword>
<dbReference type="InterPro" id="IPR009057">
    <property type="entry name" value="Homeodomain-like_sf"/>
</dbReference>
<dbReference type="OrthoDB" id="9809772at2"/>
<dbReference type="Pfam" id="PF00440">
    <property type="entry name" value="TetR_N"/>
    <property type="match status" value="1"/>
</dbReference>
<evidence type="ECO:0000259" key="6">
    <source>
        <dbReference type="PROSITE" id="PS50977"/>
    </source>
</evidence>
<proteinExistence type="predicted"/>
<dbReference type="InterPro" id="IPR001647">
    <property type="entry name" value="HTH_TetR"/>
</dbReference>
<dbReference type="RefSeq" id="WP_113915217.1">
    <property type="nucleotide sequence ID" value="NZ_QNSE01000002.1"/>
</dbReference>
<feature type="domain" description="HTH tetR-type" evidence="6">
    <location>
        <begin position="6"/>
        <end position="66"/>
    </location>
</feature>
<evidence type="ECO:0000256" key="2">
    <source>
        <dbReference type="ARBA" id="ARBA00023015"/>
    </source>
</evidence>
<dbReference type="GO" id="GO:0000976">
    <property type="term" value="F:transcription cis-regulatory region binding"/>
    <property type="evidence" value="ECO:0007669"/>
    <property type="project" value="TreeGrafter"/>
</dbReference>
<evidence type="ECO:0000256" key="4">
    <source>
        <dbReference type="ARBA" id="ARBA00023163"/>
    </source>
</evidence>
<dbReference type="InterPro" id="IPR036271">
    <property type="entry name" value="Tet_transcr_reg_TetR-rel_C_sf"/>
</dbReference>
<gene>
    <name evidence="7" type="ORF">DFP80_10289</name>
</gene>
<evidence type="ECO:0000256" key="3">
    <source>
        <dbReference type="ARBA" id="ARBA00023125"/>
    </source>
</evidence>
<dbReference type="AlphaFoldDB" id="A0A366JDQ6"/>
<dbReference type="Proteomes" id="UP000252792">
    <property type="component" value="Unassembled WGS sequence"/>
</dbReference>
<feature type="DNA-binding region" description="H-T-H motif" evidence="5">
    <location>
        <begin position="29"/>
        <end position="48"/>
    </location>
</feature>
<keyword evidence="4" id="KW-0804">Transcription</keyword>
<sequence length="192" mass="21371">MGVEKIDTKSKILDIAEGFIVQGGYNAFSFRDIAEAVGIKSASVHYHYSTKADLVSAVMARYTESFFRQLPDPTDESLDPKIMINGFIDGFKAKIVDQRDMSLCTMLTSNKGILPESVGHELAAFYQFLLDWLSRIFVRLEKIDEDSGLIQASQLLACLHGASILVQGTDKPDFFDKALSRWKAHCLPSSLL</sequence>
<organism evidence="7 8">
    <name type="scientific">Marinomonas rhizomae</name>
    <dbReference type="NCBI Taxonomy" id="491948"/>
    <lineage>
        <taxon>Bacteria</taxon>
        <taxon>Pseudomonadati</taxon>
        <taxon>Pseudomonadota</taxon>
        <taxon>Gammaproteobacteria</taxon>
        <taxon>Oceanospirillales</taxon>
        <taxon>Oceanospirillaceae</taxon>
        <taxon>Marinomonas</taxon>
    </lineage>
</organism>
<dbReference type="PANTHER" id="PTHR30055">
    <property type="entry name" value="HTH-TYPE TRANSCRIPTIONAL REGULATOR RUTR"/>
    <property type="match status" value="1"/>
</dbReference>
<dbReference type="PROSITE" id="PS50977">
    <property type="entry name" value="HTH_TETR_2"/>
    <property type="match status" value="1"/>
</dbReference>
<reference evidence="7 8" key="1">
    <citation type="submission" date="2018-06" db="EMBL/GenBank/DDBJ databases">
        <title>Genomic Encyclopedia of Type Strains, Phase III (KMG-III): the genomes of soil and plant-associated and newly described type strains.</title>
        <authorList>
            <person name="Whitman W."/>
        </authorList>
    </citation>
    <scope>NUCLEOTIDE SEQUENCE [LARGE SCALE GENOMIC DNA]</scope>
    <source>
        <strain evidence="7 8">CECT 7377</strain>
    </source>
</reference>
<dbReference type="PANTHER" id="PTHR30055:SF175">
    <property type="entry name" value="HTH-TYPE TRANSCRIPTIONAL REPRESSOR KSTR2"/>
    <property type="match status" value="1"/>
</dbReference>
<keyword evidence="3 5" id="KW-0238">DNA-binding</keyword>
<dbReference type="InterPro" id="IPR050109">
    <property type="entry name" value="HTH-type_TetR-like_transc_reg"/>
</dbReference>
<dbReference type="PRINTS" id="PR00455">
    <property type="entry name" value="HTHTETR"/>
</dbReference>
<dbReference type="Gene3D" id="1.10.357.10">
    <property type="entry name" value="Tetracycline Repressor, domain 2"/>
    <property type="match status" value="1"/>
</dbReference>
<dbReference type="SUPFAM" id="SSF46689">
    <property type="entry name" value="Homeodomain-like"/>
    <property type="match status" value="1"/>
</dbReference>
<dbReference type="GO" id="GO:0003700">
    <property type="term" value="F:DNA-binding transcription factor activity"/>
    <property type="evidence" value="ECO:0007669"/>
    <property type="project" value="TreeGrafter"/>
</dbReference>
<evidence type="ECO:0000313" key="8">
    <source>
        <dbReference type="Proteomes" id="UP000252792"/>
    </source>
</evidence>
<dbReference type="SUPFAM" id="SSF48498">
    <property type="entry name" value="Tetracyclin repressor-like, C-terminal domain"/>
    <property type="match status" value="1"/>
</dbReference>
<name>A0A366JDQ6_9GAMM</name>
<keyword evidence="1" id="KW-0678">Repressor</keyword>
<comment type="caution">
    <text evidence="7">The sequence shown here is derived from an EMBL/GenBank/DDBJ whole genome shotgun (WGS) entry which is preliminary data.</text>
</comment>